<feature type="coiled-coil region" evidence="2">
    <location>
        <begin position="538"/>
        <end position="616"/>
    </location>
</feature>
<reference evidence="3 4" key="1">
    <citation type="submission" date="2005-09" db="EMBL/GenBank/DDBJ databases">
        <authorList>
            <person name="Mural R.J."/>
            <person name="Li P.W."/>
            <person name="Adams M.D."/>
            <person name="Amanatides P.G."/>
            <person name="Baden-Tillson H."/>
            <person name="Barnstead M."/>
            <person name="Chin S.H."/>
            <person name="Dew I."/>
            <person name="Evans C.A."/>
            <person name="Ferriera S."/>
            <person name="Flanigan M."/>
            <person name="Fosler C."/>
            <person name="Glodek A."/>
            <person name="Gu Z."/>
            <person name="Holt R.A."/>
            <person name="Jennings D."/>
            <person name="Kraft C.L."/>
            <person name="Lu F."/>
            <person name="Nguyen T."/>
            <person name="Nusskern D.R."/>
            <person name="Pfannkoch C.M."/>
            <person name="Sitter C."/>
            <person name="Sutton G.G."/>
            <person name="Venter J.C."/>
            <person name="Wang Z."/>
            <person name="Woodage T."/>
            <person name="Zheng X.H."/>
            <person name="Zhong F."/>
        </authorList>
    </citation>
    <scope>NUCLEOTIDE SEQUENCE [LARGE SCALE GENOMIC DNA]</scope>
    <source>
        <strain>BN</strain>
        <strain evidence="4">Sprague-Dawley</strain>
    </source>
</reference>
<evidence type="ECO:0000313" key="3">
    <source>
        <dbReference type="EMBL" id="EDL96057.1"/>
    </source>
</evidence>
<evidence type="ECO:0000313" key="5">
    <source>
        <dbReference type="RGD" id="2507"/>
    </source>
</evidence>
<name>A6IPV5_RAT</name>
<dbReference type="CDD" id="cd00176">
    <property type="entry name" value="SPEC"/>
    <property type="match status" value="3"/>
</dbReference>
<dbReference type="Gene3D" id="1.20.58.60">
    <property type="match status" value="6"/>
</dbReference>
<dbReference type="PANTHER" id="PTHR12268:SF25">
    <property type="entry name" value="DYSTROPHIN"/>
    <property type="match status" value="1"/>
</dbReference>
<keyword evidence="1" id="KW-0597">Phosphoprotein</keyword>
<dbReference type="InterPro" id="IPR018159">
    <property type="entry name" value="Spectrin/alpha-actinin"/>
</dbReference>
<evidence type="ECO:0000256" key="2">
    <source>
        <dbReference type="SAM" id="Coils"/>
    </source>
</evidence>
<evidence type="ECO:0000256" key="1">
    <source>
        <dbReference type="ARBA" id="ARBA00022553"/>
    </source>
</evidence>
<dbReference type="EMBL" id="CH473966">
    <property type="protein sequence ID" value="EDL96057.1"/>
    <property type="molecule type" value="Genomic_DNA"/>
</dbReference>
<dbReference type="Pfam" id="PF00435">
    <property type="entry name" value="Spectrin"/>
    <property type="match status" value="5"/>
</dbReference>
<dbReference type="Proteomes" id="UP000234681">
    <property type="component" value="Chromosome X"/>
</dbReference>
<dbReference type="FunFam" id="1.20.58.60:FF:000246">
    <property type="entry name" value="Dystrophin"/>
    <property type="match status" value="1"/>
</dbReference>
<accession>A6IPV5</accession>
<dbReference type="FunFam" id="1.20.58.60:FF:000070">
    <property type="entry name" value="utrophin isoform X1"/>
    <property type="match status" value="1"/>
</dbReference>
<gene>
    <name evidence="3 5" type="primary">Dmd</name>
    <name evidence="3" type="ORF">rCG_36396</name>
</gene>
<keyword evidence="2" id="KW-0175">Coiled coil</keyword>
<dbReference type="SMART" id="SM00150">
    <property type="entry name" value="SPEC"/>
    <property type="match status" value="7"/>
</dbReference>
<dbReference type="PANTHER" id="PTHR12268">
    <property type="entry name" value="E3 UBIQUITIN-PROTEIN LIGASE KCMF1"/>
    <property type="match status" value="1"/>
</dbReference>
<protein>
    <submittedName>
        <fullName evidence="3">Dystrophin, muscular dystrophy, isoform CRA_a</fullName>
    </submittedName>
</protein>
<evidence type="ECO:0000313" key="4">
    <source>
        <dbReference type="Proteomes" id="UP000234681"/>
    </source>
</evidence>
<dbReference type="RGD" id="2507">
    <property type="gene designation" value="Dmd"/>
</dbReference>
<sequence>MAVEPTQIQLSKRWREIESNFAQFRRLNFAQIHTLHEETMVVTTEDMPLDVSYVPSTYLTEISHILQALSEVEQLLNAPELNANIKENLQQISGRIDVIHKKKTAALQSATPMERVKLQEAVSQMDFHWEKLNRMYKERQGRFDRSVEKWRHFHYDMKVFNQWLNDVEQFFKKTQNPENWEHAKYKWYLKELQDGIGQRQAVVRTLNATGEEIIQQSSKTDANILQEKLGSLSLRWHEVCKELAERRKRVEEQKNVFSEFQRDLNEFVSWLEEADNIATTPPGDEEQLKEKLEQVKLLTEELPLRQGILKQLNETGGAVLVSAPIRPEEQDKLEKKLKQTNLQWIKVSRALPEKQGELEVHIKDFRQFEEQLDHLLLWLSPIRNQLEIYNQPSQPGPFDLKETEVTVQAKQPDVERLLSKGQHLYKEKPSTQPVKRKLEDLRSEWEAVNHLLWELRTKQPDRAPGLSTTGASASQTVTVVTQPVDTKETVISKLEMPSSLLLEVPALADFNRAWTELTDWLSLLDRVIKSQRVMVGDLEDINEMIIKQKATLQDLEQRRPQLEELITAAQNLKNKTSNQEARTIITDRIERIQIQWDEVQEQLQNRRQQLNEMLKDSTQWLEAKEEAEQVIGQARGKLDSWKEGPHTMDAIQKKITETKQLAKDLRQRQINVDVANDLALKLLRDYSADDTRKVHMITENINTSWGNILKRVSEREAALEETQRLLQQFPLDLEKFLAWITEAETTANVLQDASRKEKLLEDSRGVRELMKPWQDLQGEIEAHTDIYHNLDENGQKILRSLEGSDEAPLLQRRLDNMNFKWSELRKKSLNIRSHLEVSSDQWKRLHLSLQELLVWLQLKDDELSRQAPIGGDFPAVQKQNDVHRSCLLKKELRMSLGSYESRLKRSTLNGTN</sequence>
<dbReference type="SUPFAM" id="SSF46966">
    <property type="entry name" value="Spectrin repeat"/>
    <property type="match status" value="7"/>
</dbReference>
<dbReference type="InterPro" id="IPR050774">
    <property type="entry name" value="KCMF1/Dystrophin"/>
</dbReference>
<proteinExistence type="predicted"/>
<dbReference type="FunFam" id="1.20.58.60:FF:000091">
    <property type="entry name" value="dystrophin isoform X2"/>
    <property type="match status" value="1"/>
</dbReference>
<dbReference type="InterPro" id="IPR002017">
    <property type="entry name" value="Spectrin_repeat"/>
</dbReference>
<organism evidence="3 4">
    <name type="scientific">Rattus norvegicus</name>
    <name type="common">Rat</name>
    <dbReference type="NCBI Taxonomy" id="10116"/>
    <lineage>
        <taxon>Eukaryota</taxon>
        <taxon>Metazoa</taxon>
        <taxon>Chordata</taxon>
        <taxon>Craniata</taxon>
        <taxon>Vertebrata</taxon>
        <taxon>Euteleostomi</taxon>
        <taxon>Mammalia</taxon>
        <taxon>Eutheria</taxon>
        <taxon>Euarchontoglires</taxon>
        <taxon>Glires</taxon>
        <taxon>Rodentia</taxon>
        <taxon>Myomorpha</taxon>
        <taxon>Muroidea</taxon>
        <taxon>Muridae</taxon>
        <taxon>Murinae</taxon>
        <taxon>Rattus</taxon>
    </lineage>
</organism>
<dbReference type="AlphaFoldDB" id="A6IPV5"/>